<keyword evidence="3" id="KW-1185">Reference proteome</keyword>
<dbReference type="RefSeq" id="WP_179667050.1">
    <property type="nucleotide sequence ID" value="NZ_JACCFP010000001.1"/>
</dbReference>
<sequence>MGNGFEVTFFDDPAAFLAEASDALVADPVQATVIATVAQRKAAHPDSWSGAPYCWFATVADDTGIVGVAMRTAPFAPYPPYVLSMPDGAATALADALLDRGEEVGGVNGSRPAADVLMARIADHSGSAVEVGMHTRLFELGELLAPEPPPGHLRSVRREEADLALAWTRQFLLDADEQAGRAPGTGHDPESFTLDDVHRKIDDGTYWFWVDHADRPLHLTGANPPAFGVARVGPVFTPKEHRGRGYGGAAVAAVSALLRDLGHRVILFTDQANPVSNELYQRLGYRAVVDTVELRLTGAARTP</sequence>
<proteinExistence type="predicted"/>
<dbReference type="Pfam" id="PF08445">
    <property type="entry name" value="FR47"/>
    <property type="match status" value="1"/>
</dbReference>
<dbReference type="SUPFAM" id="SSF55729">
    <property type="entry name" value="Acyl-CoA N-acyltransferases (Nat)"/>
    <property type="match status" value="1"/>
</dbReference>
<dbReference type="Gene3D" id="3.40.630.30">
    <property type="match status" value="1"/>
</dbReference>
<evidence type="ECO:0000313" key="3">
    <source>
        <dbReference type="Proteomes" id="UP000530424"/>
    </source>
</evidence>
<name>A0A853BZ10_9ACTN</name>
<dbReference type="InterPro" id="IPR000182">
    <property type="entry name" value="GNAT_dom"/>
</dbReference>
<protein>
    <submittedName>
        <fullName evidence="2">GNAT superfamily N-acetyltransferase</fullName>
    </submittedName>
</protein>
<dbReference type="GO" id="GO:0016747">
    <property type="term" value="F:acyltransferase activity, transferring groups other than amino-acyl groups"/>
    <property type="evidence" value="ECO:0007669"/>
    <property type="project" value="InterPro"/>
</dbReference>
<feature type="domain" description="N-acetyltransferase" evidence="1">
    <location>
        <begin position="151"/>
        <end position="303"/>
    </location>
</feature>
<reference evidence="2 3" key="1">
    <citation type="submission" date="2020-07" db="EMBL/GenBank/DDBJ databases">
        <title>Sequencing the genomes of 1000 actinobacteria strains.</title>
        <authorList>
            <person name="Klenk H.-P."/>
        </authorList>
    </citation>
    <scope>NUCLEOTIDE SEQUENCE [LARGE SCALE GENOMIC DNA]</scope>
    <source>
        <strain evidence="2 3">DSM 103833</strain>
    </source>
</reference>
<dbReference type="PROSITE" id="PS51186">
    <property type="entry name" value="GNAT"/>
    <property type="match status" value="1"/>
</dbReference>
<evidence type="ECO:0000313" key="2">
    <source>
        <dbReference type="EMBL" id="NYJ00465.1"/>
    </source>
</evidence>
<dbReference type="Proteomes" id="UP000530424">
    <property type="component" value="Unassembled WGS sequence"/>
</dbReference>
<gene>
    <name evidence="2" type="ORF">HNR19_001163</name>
</gene>
<evidence type="ECO:0000259" key="1">
    <source>
        <dbReference type="PROSITE" id="PS51186"/>
    </source>
</evidence>
<dbReference type="InterPro" id="IPR013653">
    <property type="entry name" value="GCN5-like_dom"/>
</dbReference>
<comment type="caution">
    <text evidence="2">The sequence shown here is derived from an EMBL/GenBank/DDBJ whole genome shotgun (WGS) entry which is preliminary data.</text>
</comment>
<dbReference type="InterPro" id="IPR016181">
    <property type="entry name" value="Acyl_CoA_acyltransferase"/>
</dbReference>
<accession>A0A853BZ10</accession>
<dbReference type="AlphaFoldDB" id="A0A853BZ10"/>
<dbReference type="EMBL" id="JACCFP010000001">
    <property type="protein sequence ID" value="NYJ00465.1"/>
    <property type="molecule type" value="Genomic_DNA"/>
</dbReference>
<keyword evidence="2" id="KW-0808">Transferase</keyword>
<organism evidence="2 3">
    <name type="scientific">Nocardioides thalensis</name>
    <dbReference type="NCBI Taxonomy" id="1914755"/>
    <lineage>
        <taxon>Bacteria</taxon>
        <taxon>Bacillati</taxon>
        <taxon>Actinomycetota</taxon>
        <taxon>Actinomycetes</taxon>
        <taxon>Propionibacteriales</taxon>
        <taxon>Nocardioidaceae</taxon>
        <taxon>Nocardioides</taxon>
    </lineage>
</organism>